<keyword evidence="3" id="KW-0285">Flavoprotein</keyword>
<dbReference type="InterPro" id="IPR005025">
    <property type="entry name" value="FMN_Rdtase-like_dom"/>
</dbReference>
<evidence type="ECO:0000256" key="4">
    <source>
        <dbReference type="ARBA" id="ARBA00022643"/>
    </source>
</evidence>
<sequence>MVLHVLAIAGSPRRHGNSETLLDWVIAAMQAKGGAGIEVEKITLNEVTVRPCRGCNACERLNRCVQRDDLDWLGPKLLDADCVILAAPIYCMGVCAQAKALIDRAQVFRSRKYVLHLPVVPPERKGRRLGVFLSTAGQTWEDVFDAAVPAVKCFYHVMEIRDADISYLMVKGVDHAGEVKEHPSAAADAETLGKDLVRELRERFGDDC</sequence>
<evidence type="ECO:0000256" key="2">
    <source>
        <dbReference type="ARBA" id="ARBA00001966"/>
    </source>
</evidence>
<evidence type="ECO:0000313" key="8">
    <source>
        <dbReference type="Proteomes" id="UP001042704"/>
    </source>
</evidence>
<gene>
    <name evidence="7" type="ORF">RJ40_08710</name>
</gene>
<dbReference type="KEGG" id="maqe:RJ40_08710"/>
<dbReference type="Proteomes" id="UP001042704">
    <property type="component" value="Chromosome"/>
</dbReference>
<reference evidence="7" key="1">
    <citation type="journal article" date="2001" name="Int. J. Syst. Evol. Microbiol.">
        <title>Methanofollis aquaemaris sp. nov., a methanogen isolated from an aquaculture fish pond.</title>
        <authorList>
            <person name="Lai M.C."/>
            <person name="Chen S.C."/>
        </authorList>
    </citation>
    <scope>NUCLEOTIDE SEQUENCE</scope>
    <source>
        <strain evidence="7">N2F9704</strain>
    </source>
</reference>
<dbReference type="Pfam" id="PF03358">
    <property type="entry name" value="FMN_red"/>
    <property type="match status" value="1"/>
</dbReference>
<reference evidence="7" key="2">
    <citation type="submission" date="2019-02" db="EMBL/GenBank/DDBJ databases">
        <authorList>
            <person name="Chen S.-C."/>
            <person name="Chien H.-H."/>
            <person name="Lai M.-C."/>
        </authorList>
    </citation>
    <scope>NUCLEOTIDE SEQUENCE</scope>
    <source>
        <strain evidence="7">N2F9704</strain>
    </source>
</reference>
<dbReference type="Gene3D" id="3.40.50.360">
    <property type="match status" value="1"/>
</dbReference>
<accession>A0A8A3S686</accession>
<dbReference type="EMBL" id="CP036172">
    <property type="protein sequence ID" value="QSZ67582.1"/>
    <property type="molecule type" value="Genomic_DNA"/>
</dbReference>
<comment type="similarity">
    <text evidence="5">Belongs to the SsuE family. Isf subfamily.</text>
</comment>
<dbReference type="PANTHER" id="PTHR43278:SF4">
    <property type="entry name" value="NAD(P)H-DEPENDENT FMN-CONTAINING OXIDOREDUCTASE YWQN-RELATED"/>
    <property type="match status" value="1"/>
</dbReference>
<feature type="domain" description="NADPH-dependent FMN reductase-like" evidence="6">
    <location>
        <begin position="4"/>
        <end position="119"/>
    </location>
</feature>
<evidence type="ECO:0000313" key="7">
    <source>
        <dbReference type="EMBL" id="QSZ67582.1"/>
    </source>
</evidence>
<comment type="cofactor">
    <cofactor evidence="1">
        <name>FMN</name>
        <dbReference type="ChEBI" id="CHEBI:58210"/>
    </cofactor>
</comment>
<evidence type="ECO:0000256" key="1">
    <source>
        <dbReference type="ARBA" id="ARBA00001917"/>
    </source>
</evidence>
<evidence type="ECO:0000256" key="3">
    <source>
        <dbReference type="ARBA" id="ARBA00022630"/>
    </source>
</evidence>
<dbReference type="GO" id="GO:0016491">
    <property type="term" value="F:oxidoreductase activity"/>
    <property type="evidence" value="ECO:0007669"/>
    <property type="project" value="InterPro"/>
</dbReference>
<protein>
    <submittedName>
        <fullName evidence="7">Flavodoxin family protein</fullName>
    </submittedName>
</protein>
<organism evidence="7 8">
    <name type="scientific">Methanofollis aquaemaris</name>
    <dbReference type="NCBI Taxonomy" id="126734"/>
    <lineage>
        <taxon>Archaea</taxon>
        <taxon>Methanobacteriati</taxon>
        <taxon>Methanobacteriota</taxon>
        <taxon>Stenosarchaea group</taxon>
        <taxon>Methanomicrobia</taxon>
        <taxon>Methanomicrobiales</taxon>
        <taxon>Methanomicrobiaceae</taxon>
        <taxon>Methanofollis</taxon>
    </lineage>
</organism>
<dbReference type="InterPro" id="IPR029039">
    <property type="entry name" value="Flavoprotein-like_sf"/>
</dbReference>
<proteinExistence type="inferred from homology"/>
<dbReference type="SUPFAM" id="SSF52218">
    <property type="entry name" value="Flavoproteins"/>
    <property type="match status" value="1"/>
</dbReference>
<name>A0A8A3S686_9EURY</name>
<dbReference type="PANTHER" id="PTHR43278">
    <property type="entry name" value="NAD(P)H-DEPENDENT FMN-CONTAINING OXIDOREDUCTASE YWQN-RELATED"/>
    <property type="match status" value="1"/>
</dbReference>
<dbReference type="GeneID" id="76424443"/>
<dbReference type="AlphaFoldDB" id="A0A8A3S686"/>
<keyword evidence="4" id="KW-0288">FMN</keyword>
<evidence type="ECO:0000256" key="5">
    <source>
        <dbReference type="ARBA" id="ARBA00038292"/>
    </source>
</evidence>
<keyword evidence="8" id="KW-1185">Reference proteome</keyword>
<evidence type="ECO:0000259" key="6">
    <source>
        <dbReference type="Pfam" id="PF03358"/>
    </source>
</evidence>
<comment type="cofactor">
    <cofactor evidence="2">
        <name>[4Fe-4S] cluster</name>
        <dbReference type="ChEBI" id="CHEBI:49883"/>
    </cofactor>
</comment>
<dbReference type="InterPro" id="IPR051796">
    <property type="entry name" value="ISF_SsuE-like"/>
</dbReference>
<dbReference type="RefSeq" id="WP_265580483.1">
    <property type="nucleotide sequence ID" value="NZ_CP036172.1"/>
</dbReference>